<evidence type="ECO:0000313" key="2">
    <source>
        <dbReference type="Proteomes" id="UP000886847"/>
    </source>
</evidence>
<sequence length="114" mass="12332">MPIIGHPEERIFSVIPRGEAAKDLLSCHPDLVAGKALKLSGSLRAPFFEHRSLMKMRITAEKMYTKGAKYGTMYNDQAKTAARACGSVKYTGKGSGAYAAARCGGGHRRGHRHA</sequence>
<dbReference type="AlphaFoldDB" id="A0A9D1W0A4"/>
<reference evidence="1" key="2">
    <citation type="submission" date="2021-04" db="EMBL/GenBank/DDBJ databases">
        <authorList>
            <person name="Gilroy R."/>
        </authorList>
    </citation>
    <scope>NUCLEOTIDE SEQUENCE</scope>
    <source>
        <strain evidence="1">2189</strain>
    </source>
</reference>
<organism evidence="1 2">
    <name type="scientific">Candidatus Borkfalkia faecavium</name>
    <dbReference type="NCBI Taxonomy" id="2838508"/>
    <lineage>
        <taxon>Bacteria</taxon>
        <taxon>Bacillati</taxon>
        <taxon>Bacillota</taxon>
        <taxon>Clostridia</taxon>
        <taxon>Christensenellales</taxon>
        <taxon>Christensenellaceae</taxon>
        <taxon>Candidatus Borkfalkia</taxon>
    </lineage>
</organism>
<comment type="caution">
    <text evidence="1">The sequence shown here is derived from an EMBL/GenBank/DDBJ whole genome shotgun (WGS) entry which is preliminary data.</text>
</comment>
<proteinExistence type="predicted"/>
<evidence type="ECO:0000313" key="1">
    <source>
        <dbReference type="EMBL" id="HIX50163.1"/>
    </source>
</evidence>
<protein>
    <submittedName>
        <fullName evidence="1">Uncharacterized protein</fullName>
    </submittedName>
</protein>
<dbReference type="Proteomes" id="UP000886847">
    <property type="component" value="Unassembled WGS sequence"/>
</dbReference>
<name>A0A9D1W0A4_9FIRM</name>
<accession>A0A9D1W0A4</accession>
<gene>
    <name evidence="1" type="ORF">H9851_02665</name>
</gene>
<reference evidence="1" key="1">
    <citation type="journal article" date="2021" name="PeerJ">
        <title>Extensive microbial diversity within the chicken gut microbiome revealed by metagenomics and culture.</title>
        <authorList>
            <person name="Gilroy R."/>
            <person name="Ravi A."/>
            <person name="Getino M."/>
            <person name="Pursley I."/>
            <person name="Horton D.L."/>
            <person name="Alikhan N.F."/>
            <person name="Baker D."/>
            <person name="Gharbi K."/>
            <person name="Hall N."/>
            <person name="Watson M."/>
            <person name="Adriaenssens E.M."/>
            <person name="Foster-Nyarko E."/>
            <person name="Jarju S."/>
            <person name="Secka A."/>
            <person name="Antonio M."/>
            <person name="Oren A."/>
            <person name="Chaudhuri R.R."/>
            <person name="La Ragione R."/>
            <person name="Hildebrand F."/>
            <person name="Pallen M.J."/>
        </authorList>
    </citation>
    <scope>NUCLEOTIDE SEQUENCE</scope>
    <source>
        <strain evidence="1">2189</strain>
    </source>
</reference>
<dbReference type="EMBL" id="DXEW01000013">
    <property type="protein sequence ID" value="HIX50163.1"/>
    <property type="molecule type" value="Genomic_DNA"/>
</dbReference>